<protein>
    <submittedName>
        <fullName evidence="2">Uncharacterized protein</fullName>
    </submittedName>
</protein>
<dbReference type="AlphaFoldDB" id="A0AAV4SB33"/>
<sequence>MIGSPLPLPQIQIEKKAGAAKAENTTGVLDRRVYREGGGGGMYPVNHTYLMEPSNRLGNGDDVLAPIPRDPQTINTVGVTEPGGQMFS</sequence>
<evidence type="ECO:0000313" key="2">
    <source>
        <dbReference type="EMBL" id="GIY30850.1"/>
    </source>
</evidence>
<dbReference type="EMBL" id="BPLR01009286">
    <property type="protein sequence ID" value="GIY30850.1"/>
    <property type="molecule type" value="Genomic_DNA"/>
</dbReference>
<comment type="caution">
    <text evidence="2">The sequence shown here is derived from an EMBL/GenBank/DDBJ whole genome shotgun (WGS) entry which is preliminary data.</text>
</comment>
<accession>A0AAV4SB33</accession>
<gene>
    <name evidence="2" type="ORF">CEXT_463211</name>
</gene>
<dbReference type="Proteomes" id="UP001054945">
    <property type="component" value="Unassembled WGS sequence"/>
</dbReference>
<organism evidence="2 3">
    <name type="scientific">Caerostris extrusa</name>
    <name type="common">Bark spider</name>
    <name type="synonym">Caerostris bankana</name>
    <dbReference type="NCBI Taxonomy" id="172846"/>
    <lineage>
        <taxon>Eukaryota</taxon>
        <taxon>Metazoa</taxon>
        <taxon>Ecdysozoa</taxon>
        <taxon>Arthropoda</taxon>
        <taxon>Chelicerata</taxon>
        <taxon>Arachnida</taxon>
        <taxon>Araneae</taxon>
        <taxon>Araneomorphae</taxon>
        <taxon>Entelegynae</taxon>
        <taxon>Araneoidea</taxon>
        <taxon>Araneidae</taxon>
        <taxon>Caerostris</taxon>
    </lineage>
</organism>
<evidence type="ECO:0000313" key="3">
    <source>
        <dbReference type="Proteomes" id="UP001054945"/>
    </source>
</evidence>
<keyword evidence="3" id="KW-1185">Reference proteome</keyword>
<feature type="region of interest" description="Disordered" evidence="1">
    <location>
        <begin position="67"/>
        <end position="88"/>
    </location>
</feature>
<name>A0AAV4SB33_CAEEX</name>
<proteinExistence type="predicted"/>
<reference evidence="2 3" key="1">
    <citation type="submission" date="2021-06" db="EMBL/GenBank/DDBJ databases">
        <title>Caerostris extrusa draft genome.</title>
        <authorList>
            <person name="Kono N."/>
            <person name="Arakawa K."/>
        </authorList>
    </citation>
    <scope>NUCLEOTIDE SEQUENCE [LARGE SCALE GENOMIC DNA]</scope>
</reference>
<evidence type="ECO:0000256" key="1">
    <source>
        <dbReference type="SAM" id="MobiDB-lite"/>
    </source>
</evidence>